<dbReference type="Proteomes" id="UP001270362">
    <property type="component" value="Unassembled WGS sequence"/>
</dbReference>
<gene>
    <name evidence="1" type="ORF">B0T22DRAFT_525983</name>
</gene>
<dbReference type="AlphaFoldDB" id="A0AAE0XI47"/>
<reference evidence="1" key="2">
    <citation type="submission" date="2023-06" db="EMBL/GenBank/DDBJ databases">
        <authorList>
            <consortium name="Lawrence Berkeley National Laboratory"/>
            <person name="Haridas S."/>
            <person name="Hensen N."/>
            <person name="Bonometti L."/>
            <person name="Westerberg I."/>
            <person name="Brannstrom I.O."/>
            <person name="Guillou S."/>
            <person name="Cros-Aarteil S."/>
            <person name="Calhoun S."/>
            <person name="Kuo A."/>
            <person name="Mondo S."/>
            <person name="Pangilinan J."/>
            <person name="Riley R."/>
            <person name="Labutti K."/>
            <person name="Andreopoulos B."/>
            <person name="Lipzen A."/>
            <person name="Chen C."/>
            <person name="Yanf M."/>
            <person name="Daum C."/>
            <person name="Ng V."/>
            <person name="Clum A."/>
            <person name="Steindorff A."/>
            <person name="Ohm R."/>
            <person name="Martin F."/>
            <person name="Silar P."/>
            <person name="Natvig D."/>
            <person name="Lalanne C."/>
            <person name="Gautier V."/>
            <person name="Ament-Velasquez S.L."/>
            <person name="Kruys A."/>
            <person name="Hutchinson M.I."/>
            <person name="Powell A.J."/>
            <person name="Barry K."/>
            <person name="Miller A.N."/>
            <person name="Grigoriev I.V."/>
            <person name="Debuchy R."/>
            <person name="Gladieux P."/>
            <person name="Thoren M.H."/>
            <person name="Johannesson H."/>
        </authorList>
    </citation>
    <scope>NUCLEOTIDE SEQUENCE</scope>
    <source>
        <strain evidence="1">CBS 314.62</strain>
    </source>
</reference>
<comment type="caution">
    <text evidence="1">The sequence shown here is derived from an EMBL/GenBank/DDBJ whole genome shotgun (WGS) entry which is preliminary data.</text>
</comment>
<proteinExistence type="predicted"/>
<reference evidence="1" key="1">
    <citation type="journal article" date="2023" name="Mol. Phylogenet. Evol.">
        <title>Genome-scale phylogeny and comparative genomics of the fungal order Sordariales.</title>
        <authorList>
            <person name="Hensen N."/>
            <person name="Bonometti L."/>
            <person name="Westerberg I."/>
            <person name="Brannstrom I.O."/>
            <person name="Guillou S."/>
            <person name="Cros-Aarteil S."/>
            <person name="Calhoun S."/>
            <person name="Haridas S."/>
            <person name="Kuo A."/>
            <person name="Mondo S."/>
            <person name="Pangilinan J."/>
            <person name="Riley R."/>
            <person name="LaButti K."/>
            <person name="Andreopoulos B."/>
            <person name="Lipzen A."/>
            <person name="Chen C."/>
            <person name="Yan M."/>
            <person name="Daum C."/>
            <person name="Ng V."/>
            <person name="Clum A."/>
            <person name="Steindorff A."/>
            <person name="Ohm R.A."/>
            <person name="Martin F."/>
            <person name="Silar P."/>
            <person name="Natvig D.O."/>
            <person name="Lalanne C."/>
            <person name="Gautier V."/>
            <person name="Ament-Velasquez S.L."/>
            <person name="Kruys A."/>
            <person name="Hutchinson M.I."/>
            <person name="Powell A.J."/>
            <person name="Barry K."/>
            <person name="Miller A.N."/>
            <person name="Grigoriev I.V."/>
            <person name="Debuchy R."/>
            <person name="Gladieux P."/>
            <person name="Hiltunen Thoren M."/>
            <person name="Johannesson H."/>
        </authorList>
    </citation>
    <scope>NUCLEOTIDE SEQUENCE</scope>
    <source>
        <strain evidence="1">CBS 314.62</strain>
    </source>
</reference>
<evidence type="ECO:0000313" key="2">
    <source>
        <dbReference type="Proteomes" id="UP001270362"/>
    </source>
</evidence>
<keyword evidence="2" id="KW-1185">Reference proteome</keyword>
<name>A0AAE0XI47_9PEZI</name>
<accession>A0AAE0XI47</accession>
<evidence type="ECO:0000313" key="1">
    <source>
        <dbReference type="EMBL" id="KAK3693785.1"/>
    </source>
</evidence>
<sequence length="226" mass="25730">MHRRHFPRYTYLARVVSEARVDWLALKSTGDPQSVRCRCPLFLVVYPNKLPGCPSNHDFPLQLCFARTTPLPRSTNLCSHCSPLLDLPPIVDLRRRPSAVLERPANTLLRPADLKRYRSLGASHLSFPPRRQPKSSEQTTWERRALSSEISLAVLGESATHTSNCQRVLKGHFPSPRNVKYYPNRSSRAVGCHRCPVQLISSFMLVYLARVTPPWDTFCCFFTSPS</sequence>
<organism evidence="1 2">
    <name type="scientific">Podospora appendiculata</name>
    <dbReference type="NCBI Taxonomy" id="314037"/>
    <lineage>
        <taxon>Eukaryota</taxon>
        <taxon>Fungi</taxon>
        <taxon>Dikarya</taxon>
        <taxon>Ascomycota</taxon>
        <taxon>Pezizomycotina</taxon>
        <taxon>Sordariomycetes</taxon>
        <taxon>Sordariomycetidae</taxon>
        <taxon>Sordariales</taxon>
        <taxon>Podosporaceae</taxon>
        <taxon>Podospora</taxon>
    </lineage>
</organism>
<dbReference type="EMBL" id="JAULSO010000001">
    <property type="protein sequence ID" value="KAK3693785.1"/>
    <property type="molecule type" value="Genomic_DNA"/>
</dbReference>
<protein>
    <submittedName>
        <fullName evidence="1">Uncharacterized protein</fullName>
    </submittedName>
</protein>